<dbReference type="SUPFAM" id="SSF75005">
    <property type="entry name" value="Arabinanase/levansucrase/invertase"/>
    <property type="match status" value="1"/>
</dbReference>
<dbReference type="InterPro" id="IPR006710">
    <property type="entry name" value="Glyco_hydro_43"/>
</dbReference>
<dbReference type="RefSeq" id="WP_367639101.1">
    <property type="nucleotide sequence ID" value="NZ_JBFNQN010000009.1"/>
</dbReference>
<evidence type="ECO:0000256" key="2">
    <source>
        <dbReference type="ARBA" id="ARBA00009865"/>
    </source>
</evidence>
<evidence type="ECO:0000256" key="1">
    <source>
        <dbReference type="ARBA" id="ARBA00004834"/>
    </source>
</evidence>
<name>A0ABV3P9X0_9ACTN</name>
<evidence type="ECO:0000256" key="5">
    <source>
        <dbReference type="RuleBase" id="RU361187"/>
    </source>
</evidence>
<comment type="caution">
    <text evidence="6">The sequence shown here is derived from an EMBL/GenBank/DDBJ whole genome shotgun (WGS) entry which is preliminary data.</text>
</comment>
<sequence length="328" mass="35949">MADDDLRVPLDALPVHDPFVLPVAHDGTYRLYQGVAGDPAGVEVRHSRDLRTWSAPRRVFSVPDGAWADPTCSPWAPEVHEWRGRYHLMTTLHQPATALPLVRQGGTEFRLQSADARWRLDPAARGTVVAVADDPDGPFALVDPTGPVPPADFMTLDGTLVTDRDGDPWMVYAHEWVQLLDGTVEAVPLQPDLSRAAGAPVHLFRGSEASWQSERTPGATALAPYVTDGPQLRRLPGGALACLWSSYRAQGAEYVQTWALSRSGDLTGPWEQREVLVGGDAGHGMLFDTFDGRTALVLHRGMGSPTVRAEFHEVHLTPEEVAVRPWEW</sequence>
<dbReference type="PANTHER" id="PTHR43301:SF3">
    <property type="entry name" value="ARABINAN ENDO-1,5-ALPHA-L-ARABINOSIDASE A-RELATED"/>
    <property type="match status" value="1"/>
</dbReference>
<dbReference type="CDD" id="cd08981">
    <property type="entry name" value="GH43_Bt1873-like"/>
    <property type="match status" value="1"/>
</dbReference>
<evidence type="ECO:0000313" key="6">
    <source>
        <dbReference type="EMBL" id="MEW9265977.1"/>
    </source>
</evidence>
<dbReference type="Proteomes" id="UP001555826">
    <property type="component" value="Unassembled WGS sequence"/>
</dbReference>
<protein>
    <submittedName>
        <fullName evidence="6">Glycoside hydrolase family 43 protein</fullName>
    </submittedName>
</protein>
<dbReference type="Pfam" id="PF04616">
    <property type="entry name" value="Glyco_hydro_43"/>
    <property type="match status" value="1"/>
</dbReference>
<dbReference type="InterPro" id="IPR023296">
    <property type="entry name" value="Glyco_hydro_beta-prop_sf"/>
</dbReference>
<accession>A0ABV3P9X0</accession>
<evidence type="ECO:0000256" key="4">
    <source>
        <dbReference type="ARBA" id="ARBA00023295"/>
    </source>
</evidence>
<comment type="similarity">
    <text evidence="2 5">Belongs to the glycosyl hydrolase 43 family.</text>
</comment>
<dbReference type="GO" id="GO:0016787">
    <property type="term" value="F:hydrolase activity"/>
    <property type="evidence" value="ECO:0007669"/>
    <property type="project" value="UniProtKB-KW"/>
</dbReference>
<keyword evidence="7" id="KW-1185">Reference proteome</keyword>
<evidence type="ECO:0000313" key="7">
    <source>
        <dbReference type="Proteomes" id="UP001555826"/>
    </source>
</evidence>
<keyword evidence="3 5" id="KW-0378">Hydrolase</keyword>
<keyword evidence="4 5" id="KW-0326">Glycosidase</keyword>
<reference evidence="6 7" key="1">
    <citation type="submission" date="2024-07" db="EMBL/GenBank/DDBJ databases">
        <authorList>
            <person name="Thanompreechachai J."/>
            <person name="Duangmal K."/>
        </authorList>
    </citation>
    <scope>NUCLEOTIDE SEQUENCE [LARGE SCALE GENOMIC DNA]</scope>
    <source>
        <strain evidence="6 7">KCTC 19886</strain>
    </source>
</reference>
<dbReference type="PANTHER" id="PTHR43301">
    <property type="entry name" value="ARABINAN ENDO-1,5-ALPHA-L-ARABINOSIDASE"/>
    <property type="match status" value="1"/>
</dbReference>
<proteinExistence type="inferred from homology"/>
<dbReference type="Gene3D" id="2.115.10.20">
    <property type="entry name" value="Glycosyl hydrolase domain, family 43"/>
    <property type="match status" value="1"/>
</dbReference>
<comment type="pathway">
    <text evidence="1">Glycan metabolism; L-arabinan degradation.</text>
</comment>
<dbReference type="EMBL" id="JBFNQN010000009">
    <property type="protein sequence ID" value="MEW9265977.1"/>
    <property type="molecule type" value="Genomic_DNA"/>
</dbReference>
<organism evidence="6 7">
    <name type="scientific">Kineococcus endophyticus</name>
    <dbReference type="NCBI Taxonomy" id="1181883"/>
    <lineage>
        <taxon>Bacteria</taxon>
        <taxon>Bacillati</taxon>
        <taxon>Actinomycetota</taxon>
        <taxon>Actinomycetes</taxon>
        <taxon>Kineosporiales</taxon>
        <taxon>Kineosporiaceae</taxon>
        <taxon>Kineococcus</taxon>
    </lineage>
</organism>
<evidence type="ECO:0000256" key="3">
    <source>
        <dbReference type="ARBA" id="ARBA00022801"/>
    </source>
</evidence>
<dbReference type="InterPro" id="IPR050727">
    <property type="entry name" value="GH43_arabinanases"/>
</dbReference>
<gene>
    <name evidence="6" type="ORF">AB1207_14580</name>
</gene>